<reference evidence="4 5" key="1">
    <citation type="submission" date="2022-08" db="EMBL/GenBank/DDBJ databases">
        <authorList>
            <person name="Zeman M."/>
            <person name="Kubasova T."/>
        </authorList>
    </citation>
    <scope>NUCLEOTIDE SEQUENCE [LARGE SCALE GENOMIC DNA]</scope>
    <source>
        <strain evidence="4 5">ET62</strain>
    </source>
</reference>
<keyword evidence="2" id="KW-0732">Signal</keyword>
<comment type="caution">
    <text evidence="4">The sequence shown here is derived from an EMBL/GenBank/DDBJ whole genome shotgun (WGS) entry which is preliminary data.</text>
</comment>
<proteinExistence type="predicted"/>
<dbReference type="Gene3D" id="3.40.50.360">
    <property type="match status" value="1"/>
</dbReference>
<dbReference type="AlphaFoldDB" id="A0AAW5N9N0"/>
<evidence type="ECO:0000259" key="3">
    <source>
        <dbReference type="Pfam" id="PF12682"/>
    </source>
</evidence>
<dbReference type="GO" id="GO:0010181">
    <property type="term" value="F:FMN binding"/>
    <property type="evidence" value="ECO:0007669"/>
    <property type="project" value="InterPro"/>
</dbReference>
<feature type="chain" id="PRO_5043565990" evidence="2">
    <location>
        <begin position="23"/>
        <end position="228"/>
    </location>
</feature>
<dbReference type="PANTHER" id="PTHR39201">
    <property type="entry name" value="EXPORTED PROTEIN-RELATED"/>
    <property type="match status" value="1"/>
</dbReference>
<name>A0AAW5N9N0_9BACT</name>
<dbReference type="RefSeq" id="WP_258336251.1">
    <property type="nucleotide sequence ID" value="NZ_CALULB010000039.1"/>
</dbReference>
<dbReference type="InterPro" id="IPR029039">
    <property type="entry name" value="Flavoprotein-like_sf"/>
</dbReference>
<keyword evidence="5" id="KW-1185">Reference proteome</keyword>
<dbReference type="Proteomes" id="UP001204579">
    <property type="component" value="Unassembled WGS sequence"/>
</dbReference>
<feature type="region of interest" description="Disordered" evidence="1">
    <location>
        <begin position="20"/>
        <end position="56"/>
    </location>
</feature>
<evidence type="ECO:0000313" key="5">
    <source>
        <dbReference type="Proteomes" id="UP001204579"/>
    </source>
</evidence>
<gene>
    <name evidence="4" type="ORF">NW209_14300</name>
</gene>
<protein>
    <submittedName>
        <fullName evidence="4">Flavodoxin</fullName>
    </submittedName>
</protein>
<dbReference type="PROSITE" id="PS51257">
    <property type="entry name" value="PROKAR_LIPOPROTEIN"/>
    <property type="match status" value="1"/>
</dbReference>
<feature type="domain" description="Flavodoxin-like" evidence="3">
    <location>
        <begin position="61"/>
        <end position="204"/>
    </location>
</feature>
<sequence length="228" mass="24608">MKKLFYILMVAGLFFGSTSCEGDEPASDQSQAETPDNGGNDNDGENENNDPENPNPAEGDILVVYYSYTNNTHTIVTDLLTQIEADVVRVEPAEKGLDYAANNYALGSALIAAIRENPNDASSYPAIDPVDVELENYATVIVAAPLWWSNMAAPLQTFLFNHGSEMAGKNIGLIVSSASSGISGVEADARRLIPDGNFLTPSLWIRSSQTSNCHEMTAEWLKDTGLIE</sequence>
<organism evidence="4 5">
    <name type="scientific">Phocaeicola barnesiae</name>
    <dbReference type="NCBI Taxonomy" id="376804"/>
    <lineage>
        <taxon>Bacteria</taxon>
        <taxon>Pseudomonadati</taxon>
        <taxon>Bacteroidota</taxon>
        <taxon>Bacteroidia</taxon>
        <taxon>Bacteroidales</taxon>
        <taxon>Bacteroidaceae</taxon>
        <taxon>Phocaeicola</taxon>
    </lineage>
</organism>
<accession>A0AAW5N9N0</accession>
<evidence type="ECO:0000313" key="4">
    <source>
        <dbReference type="EMBL" id="MCR8875165.1"/>
    </source>
</evidence>
<dbReference type="InterPro" id="IPR008254">
    <property type="entry name" value="Flavodoxin/NO_synth"/>
</dbReference>
<dbReference type="EMBL" id="JANRHJ010000021">
    <property type="protein sequence ID" value="MCR8875165.1"/>
    <property type="molecule type" value="Genomic_DNA"/>
</dbReference>
<evidence type="ECO:0000256" key="2">
    <source>
        <dbReference type="SAM" id="SignalP"/>
    </source>
</evidence>
<dbReference type="PANTHER" id="PTHR39201:SF1">
    <property type="entry name" value="FLAVODOXIN-LIKE DOMAIN-CONTAINING PROTEIN"/>
    <property type="match status" value="1"/>
</dbReference>
<evidence type="ECO:0000256" key="1">
    <source>
        <dbReference type="SAM" id="MobiDB-lite"/>
    </source>
</evidence>
<dbReference type="Pfam" id="PF12682">
    <property type="entry name" value="Flavodoxin_4"/>
    <property type="match status" value="1"/>
</dbReference>
<feature type="signal peptide" evidence="2">
    <location>
        <begin position="1"/>
        <end position="22"/>
    </location>
</feature>
<dbReference type="SUPFAM" id="SSF52218">
    <property type="entry name" value="Flavoproteins"/>
    <property type="match status" value="1"/>
</dbReference>